<sequence>MRHGSGEAAPEHPRENPAALEVAHAPQLQTAIFLSSSPKKFHFRWQSQAVTMHPTLSPARMDGARARRWHRRFPNHASDG</sequence>
<name>A0A375BYR6_9BURK</name>
<dbReference type="AlphaFoldDB" id="A0A375BYR6"/>
<gene>
    <name evidence="1" type="ORF">CBM2589_A10175</name>
</gene>
<protein>
    <submittedName>
        <fullName evidence="1">Uncharacterized protein</fullName>
    </submittedName>
</protein>
<organism evidence="1">
    <name type="scientific">Cupriavidus taiwanensis</name>
    <dbReference type="NCBI Taxonomy" id="164546"/>
    <lineage>
        <taxon>Bacteria</taxon>
        <taxon>Pseudomonadati</taxon>
        <taxon>Pseudomonadota</taxon>
        <taxon>Betaproteobacteria</taxon>
        <taxon>Burkholderiales</taxon>
        <taxon>Burkholderiaceae</taxon>
        <taxon>Cupriavidus</taxon>
    </lineage>
</organism>
<evidence type="ECO:0000313" key="1">
    <source>
        <dbReference type="EMBL" id="SOY58528.1"/>
    </source>
</evidence>
<reference evidence="1" key="1">
    <citation type="submission" date="2018-01" db="EMBL/GenBank/DDBJ databases">
        <authorList>
            <person name="Clerissi C."/>
        </authorList>
    </citation>
    <scope>NUCLEOTIDE SEQUENCE</scope>
    <source>
        <strain evidence="1">Cupriavidus taiwanensis STM 3521</strain>
    </source>
</reference>
<accession>A0A375BYR6</accession>
<proteinExistence type="predicted"/>
<dbReference type="Proteomes" id="UP000256297">
    <property type="component" value="Chromosome CBM2589_a"/>
</dbReference>
<dbReference type="EMBL" id="OFSP01000031">
    <property type="protein sequence ID" value="SOY58528.1"/>
    <property type="molecule type" value="Genomic_DNA"/>
</dbReference>
<comment type="caution">
    <text evidence="1">The sequence shown here is derived from an EMBL/GenBank/DDBJ whole genome shotgun (WGS) entry which is preliminary data.</text>
</comment>